<dbReference type="AlphaFoldDB" id="A0A2H9ZUK9"/>
<reference evidence="1 2" key="1">
    <citation type="journal article" date="2017" name="Nature">
        <title>The Apostasia genome and the evolution of orchids.</title>
        <authorList>
            <person name="Zhang G.Q."/>
            <person name="Liu K.W."/>
            <person name="Li Z."/>
            <person name="Lohaus R."/>
            <person name="Hsiao Y.Y."/>
            <person name="Niu S.C."/>
            <person name="Wang J.Y."/>
            <person name="Lin Y.C."/>
            <person name="Xu Q."/>
            <person name="Chen L.J."/>
            <person name="Yoshida K."/>
            <person name="Fujiwara S."/>
            <person name="Wang Z.W."/>
            <person name="Zhang Y.Q."/>
            <person name="Mitsuda N."/>
            <person name="Wang M."/>
            <person name="Liu G.H."/>
            <person name="Pecoraro L."/>
            <person name="Huang H.X."/>
            <person name="Xiao X.J."/>
            <person name="Lin M."/>
            <person name="Wu X.Y."/>
            <person name="Wu W.L."/>
            <person name="Chen Y.Y."/>
            <person name="Chang S.B."/>
            <person name="Sakamoto S."/>
            <person name="Ohme-Takagi M."/>
            <person name="Yagi M."/>
            <person name="Zeng S.J."/>
            <person name="Shen C.Y."/>
            <person name="Yeh C.M."/>
            <person name="Luo Y.B."/>
            <person name="Tsai W.C."/>
            <person name="Van de Peer Y."/>
            <person name="Liu Z.J."/>
        </authorList>
    </citation>
    <scope>NUCLEOTIDE SEQUENCE [LARGE SCALE GENOMIC DNA]</scope>
    <source>
        <strain evidence="2">cv. Shenzhen</strain>
        <tissue evidence="1">Stem</tissue>
    </source>
</reference>
<sequence>MKKANTKLGLRALDETKHRIGEVSVQFTDAQCKINEECRMWEQDTENSFCTFQVIFTWLQNLEGL</sequence>
<evidence type="ECO:0000313" key="2">
    <source>
        <dbReference type="Proteomes" id="UP000236161"/>
    </source>
</evidence>
<dbReference type="Proteomes" id="UP000236161">
    <property type="component" value="Unassembled WGS sequence"/>
</dbReference>
<proteinExistence type="predicted"/>
<evidence type="ECO:0000313" key="1">
    <source>
        <dbReference type="EMBL" id="PKA46968.1"/>
    </source>
</evidence>
<dbReference type="EMBL" id="KZ453612">
    <property type="protein sequence ID" value="PKA46968.1"/>
    <property type="molecule type" value="Genomic_DNA"/>
</dbReference>
<keyword evidence="2" id="KW-1185">Reference proteome</keyword>
<organism evidence="1 2">
    <name type="scientific">Apostasia shenzhenica</name>
    <dbReference type="NCBI Taxonomy" id="1088818"/>
    <lineage>
        <taxon>Eukaryota</taxon>
        <taxon>Viridiplantae</taxon>
        <taxon>Streptophyta</taxon>
        <taxon>Embryophyta</taxon>
        <taxon>Tracheophyta</taxon>
        <taxon>Spermatophyta</taxon>
        <taxon>Magnoliopsida</taxon>
        <taxon>Liliopsida</taxon>
        <taxon>Asparagales</taxon>
        <taxon>Orchidaceae</taxon>
        <taxon>Apostasioideae</taxon>
        <taxon>Apostasia</taxon>
    </lineage>
</organism>
<protein>
    <submittedName>
        <fullName evidence="1">Uncharacterized protein</fullName>
    </submittedName>
</protein>
<accession>A0A2H9ZUK9</accession>
<name>A0A2H9ZUK9_9ASPA</name>
<gene>
    <name evidence="1" type="ORF">AXF42_Ash011642</name>
</gene>